<comment type="caution">
    <text evidence="2">The sequence shown here is derived from an EMBL/GenBank/DDBJ whole genome shotgun (WGS) entry which is preliminary data.</text>
</comment>
<keyword evidence="1" id="KW-0812">Transmembrane</keyword>
<reference evidence="2 3" key="1">
    <citation type="submission" date="2021-01" db="EMBL/GenBank/DDBJ databases">
        <title>Genomic Encyclopedia of Type Strains, Phase IV (KMG-IV): sequencing the most valuable type-strain genomes for metagenomic binning, comparative biology and taxonomic classification.</title>
        <authorList>
            <person name="Goeker M."/>
        </authorList>
    </citation>
    <scope>NUCLEOTIDE SEQUENCE [LARGE SCALE GENOMIC DNA]</scope>
    <source>
        <strain evidence="2 3">DSM 25890</strain>
    </source>
</reference>
<accession>A0ABS2NN09</accession>
<feature type="transmembrane region" description="Helical" evidence="1">
    <location>
        <begin position="106"/>
        <end position="127"/>
    </location>
</feature>
<keyword evidence="3" id="KW-1185">Reference proteome</keyword>
<dbReference type="Proteomes" id="UP001314796">
    <property type="component" value="Unassembled WGS sequence"/>
</dbReference>
<sequence length="178" mass="20592">MQHYSKEKWNQYIFVQLDETEAVVMEEHLYSCDDCMNTYLSLLEASDIPQGILSQDFTDQVICKIQLEDSTNNRPKERDEKISNIIQLNTSSKNQLKLKRREVFKYYTVAASITMVLMYSGFFNVIASGIPRATNEIVTSTKNVEKLVPVGWSQRWMDTTLETLDSIKDKQGSEENEN</sequence>
<dbReference type="EMBL" id="JAFBEE010000003">
    <property type="protein sequence ID" value="MBM7614320.1"/>
    <property type="molecule type" value="Genomic_DNA"/>
</dbReference>
<dbReference type="RefSeq" id="WP_204400594.1">
    <property type="nucleotide sequence ID" value="NZ_JAFBEE010000003.1"/>
</dbReference>
<evidence type="ECO:0000313" key="3">
    <source>
        <dbReference type="Proteomes" id="UP001314796"/>
    </source>
</evidence>
<keyword evidence="1" id="KW-0472">Membrane</keyword>
<organism evidence="2 3">
    <name type="scientific">Alkaliphilus hydrothermalis</name>
    <dbReference type="NCBI Taxonomy" id="1482730"/>
    <lineage>
        <taxon>Bacteria</taxon>
        <taxon>Bacillati</taxon>
        <taxon>Bacillota</taxon>
        <taxon>Clostridia</taxon>
        <taxon>Peptostreptococcales</taxon>
        <taxon>Natronincolaceae</taxon>
        <taxon>Alkaliphilus</taxon>
    </lineage>
</organism>
<name>A0ABS2NN09_9FIRM</name>
<gene>
    <name evidence="2" type="ORF">JOC73_000831</name>
</gene>
<proteinExistence type="predicted"/>
<evidence type="ECO:0000313" key="2">
    <source>
        <dbReference type="EMBL" id="MBM7614320.1"/>
    </source>
</evidence>
<evidence type="ECO:0000256" key="1">
    <source>
        <dbReference type="SAM" id="Phobius"/>
    </source>
</evidence>
<protein>
    <submittedName>
        <fullName evidence="2">High-affinity Fe2+/Pb2+ permease</fullName>
    </submittedName>
</protein>
<keyword evidence="1" id="KW-1133">Transmembrane helix</keyword>